<accession>A0A453QWS8</accession>
<keyword evidence="2 6" id="KW-0812">Transmembrane</keyword>
<reference evidence="8" key="5">
    <citation type="journal article" date="2021" name="G3 (Bethesda)">
        <title>Aegilops tauschii genome assembly Aet v5.0 features greater sequence contiguity and improved annotation.</title>
        <authorList>
            <person name="Wang L."/>
            <person name="Zhu T."/>
            <person name="Rodriguez J.C."/>
            <person name="Deal K.R."/>
            <person name="Dubcovsky J."/>
            <person name="McGuire P.E."/>
            <person name="Lux T."/>
            <person name="Spannagl M."/>
            <person name="Mayer K.F.X."/>
            <person name="Baldrich P."/>
            <person name="Meyers B.C."/>
            <person name="Huo N."/>
            <person name="Gu Y.Q."/>
            <person name="Zhou H."/>
            <person name="Devos K.M."/>
            <person name="Bennetzen J.L."/>
            <person name="Unver T."/>
            <person name="Budak H."/>
            <person name="Gulick P.J."/>
            <person name="Galiba G."/>
            <person name="Kalapos B."/>
            <person name="Nelson D.R."/>
            <person name="Li P."/>
            <person name="You F.M."/>
            <person name="Luo M.C."/>
            <person name="Dvorak J."/>
        </authorList>
    </citation>
    <scope>NUCLEOTIDE SEQUENCE [LARGE SCALE GENOMIC DNA]</scope>
    <source>
        <strain evidence="8">cv. AL8/78</strain>
    </source>
</reference>
<reference evidence="8" key="3">
    <citation type="journal article" date="2017" name="Nature">
        <title>Genome sequence of the progenitor of the wheat D genome Aegilops tauschii.</title>
        <authorList>
            <person name="Luo M.C."/>
            <person name="Gu Y.Q."/>
            <person name="Puiu D."/>
            <person name="Wang H."/>
            <person name="Twardziok S.O."/>
            <person name="Deal K.R."/>
            <person name="Huo N."/>
            <person name="Zhu T."/>
            <person name="Wang L."/>
            <person name="Wang Y."/>
            <person name="McGuire P.E."/>
            <person name="Liu S."/>
            <person name="Long H."/>
            <person name="Ramasamy R.K."/>
            <person name="Rodriguez J.C."/>
            <person name="Van S.L."/>
            <person name="Yuan L."/>
            <person name="Wang Z."/>
            <person name="Xia Z."/>
            <person name="Xiao L."/>
            <person name="Anderson O.D."/>
            <person name="Ouyang S."/>
            <person name="Liang Y."/>
            <person name="Zimin A.V."/>
            <person name="Pertea G."/>
            <person name="Qi P."/>
            <person name="Bennetzen J.L."/>
            <person name="Dai X."/>
            <person name="Dawson M.W."/>
            <person name="Muller H.G."/>
            <person name="Kugler K."/>
            <person name="Rivarola-Duarte L."/>
            <person name="Spannagl M."/>
            <person name="Mayer K.F.X."/>
            <person name="Lu F.H."/>
            <person name="Bevan M.W."/>
            <person name="Leroy P."/>
            <person name="Li P."/>
            <person name="You F.M."/>
            <person name="Sun Q."/>
            <person name="Liu Z."/>
            <person name="Lyons E."/>
            <person name="Wicker T."/>
            <person name="Salzberg S.L."/>
            <person name="Devos K.M."/>
            <person name="Dvorak J."/>
        </authorList>
    </citation>
    <scope>NUCLEOTIDE SEQUENCE [LARGE SCALE GENOMIC DNA]</scope>
    <source>
        <strain evidence="8">cv. AL8/78</strain>
    </source>
</reference>
<keyword evidence="9" id="KW-1185">Reference proteome</keyword>
<evidence type="ECO:0000256" key="5">
    <source>
        <dbReference type="SAM" id="MobiDB-lite"/>
    </source>
</evidence>
<dbReference type="Pfam" id="PF06813">
    <property type="entry name" value="Nodulin-like"/>
    <property type="match status" value="1"/>
</dbReference>
<keyword evidence="3 6" id="KW-1133">Transmembrane helix</keyword>
<evidence type="ECO:0000256" key="2">
    <source>
        <dbReference type="ARBA" id="ARBA00022692"/>
    </source>
</evidence>
<evidence type="ECO:0000256" key="6">
    <source>
        <dbReference type="SAM" id="Phobius"/>
    </source>
</evidence>
<evidence type="ECO:0000259" key="7">
    <source>
        <dbReference type="Pfam" id="PF06813"/>
    </source>
</evidence>
<dbReference type="InterPro" id="IPR010658">
    <property type="entry name" value="Nodulin-like"/>
</dbReference>
<evidence type="ECO:0000256" key="1">
    <source>
        <dbReference type="ARBA" id="ARBA00004141"/>
    </source>
</evidence>
<dbReference type="GO" id="GO:0016020">
    <property type="term" value="C:membrane"/>
    <property type="evidence" value="ECO:0007669"/>
    <property type="project" value="UniProtKB-SubCell"/>
</dbReference>
<feature type="transmembrane region" description="Helical" evidence="6">
    <location>
        <begin position="78"/>
        <end position="98"/>
    </location>
</feature>
<protein>
    <recommendedName>
        <fullName evidence="7">Nodulin-like domain-containing protein</fullName>
    </recommendedName>
</protein>
<feature type="region of interest" description="Disordered" evidence="5">
    <location>
        <begin position="1"/>
        <end position="36"/>
    </location>
</feature>
<evidence type="ECO:0000313" key="8">
    <source>
        <dbReference type="EnsemblPlants" id="AET7Gv20360900.5"/>
    </source>
</evidence>
<dbReference type="AlphaFoldDB" id="A0A453QWS8"/>
<evidence type="ECO:0000256" key="3">
    <source>
        <dbReference type="ARBA" id="ARBA00022989"/>
    </source>
</evidence>
<sequence>RALFPRKESSDGESEESPARRRPGGRRTMPGAVKAGSRPPWLGLGAAVWLQASAGTSSAFALYSHALKVALGADQSRVALLGVACNVGDSLGLLPGVVCNKLHPALLLLVAAASGLLGYGVTWLAVSGVAPALPYWLVSELPDEIFNP</sequence>
<evidence type="ECO:0000313" key="9">
    <source>
        <dbReference type="Proteomes" id="UP000015105"/>
    </source>
</evidence>
<feature type="transmembrane region" description="Helical" evidence="6">
    <location>
        <begin position="41"/>
        <end position="66"/>
    </location>
</feature>
<feature type="transmembrane region" description="Helical" evidence="6">
    <location>
        <begin position="105"/>
        <end position="126"/>
    </location>
</feature>
<dbReference type="PANTHER" id="PTHR21576">
    <property type="entry name" value="UNCHARACTERIZED NODULIN-LIKE PROTEIN"/>
    <property type="match status" value="1"/>
</dbReference>
<dbReference type="EnsemblPlants" id="AET7Gv20360900.5">
    <property type="protein sequence ID" value="AET7Gv20360900.5"/>
    <property type="gene ID" value="AET7Gv20360900"/>
</dbReference>
<reference evidence="8" key="4">
    <citation type="submission" date="2019-03" db="UniProtKB">
        <authorList>
            <consortium name="EnsemblPlants"/>
        </authorList>
    </citation>
    <scope>IDENTIFICATION</scope>
</reference>
<dbReference type="PANTHER" id="PTHR21576:SF104">
    <property type="entry name" value="NODULIN-LIKE DOMAIN-CONTAINING PROTEIN"/>
    <property type="match status" value="1"/>
</dbReference>
<evidence type="ECO:0000256" key="4">
    <source>
        <dbReference type="ARBA" id="ARBA00023136"/>
    </source>
</evidence>
<reference evidence="9" key="2">
    <citation type="journal article" date="2017" name="Nat. Plants">
        <title>The Aegilops tauschii genome reveals multiple impacts of transposons.</title>
        <authorList>
            <person name="Zhao G."/>
            <person name="Zou C."/>
            <person name="Li K."/>
            <person name="Wang K."/>
            <person name="Li T."/>
            <person name="Gao L."/>
            <person name="Zhang X."/>
            <person name="Wang H."/>
            <person name="Yang Z."/>
            <person name="Liu X."/>
            <person name="Jiang W."/>
            <person name="Mao L."/>
            <person name="Kong X."/>
            <person name="Jiao Y."/>
            <person name="Jia J."/>
        </authorList>
    </citation>
    <scope>NUCLEOTIDE SEQUENCE [LARGE SCALE GENOMIC DNA]</scope>
    <source>
        <strain evidence="9">cv. AL8/78</strain>
    </source>
</reference>
<comment type="subcellular location">
    <subcellularLocation>
        <location evidence="1">Membrane</location>
        <topology evidence="1">Multi-pass membrane protein</topology>
    </subcellularLocation>
</comment>
<dbReference type="Proteomes" id="UP000015105">
    <property type="component" value="Chromosome 7D"/>
</dbReference>
<feature type="domain" description="Nodulin-like" evidence="7">
    <location>
        <begin position="40"/>
        <end position="138"/>
    </location>
</feature>
<organism evidence="8 9">
    <name type="scientific">Aegilops tauschii subsp. strangulata</name>
    <name type="common">Goatgrass</name>
    <dbReference type="NCBI Taxonomy" id="200361"/>
    <lineage>
        <taxon>Eukaryota</taxon>
        <taxon>Viridiplantae</taxon>
        <taxon>Streptophyta</taxon>
        <taxon>Embryophyta</taxon>
        <taxon>Tracheophyta</taxon>
        <taxon>Spermatophyta</taxon>
        <taxon>Magnoliopsida</taxon>
        <taxon>Liliopsida</taxon>
        <taxon>Poales</taxon>
        <taxon>Poaceae</taxon>
        <taxon>BOP clade</taxon>
        <taxon>Pooideae</taxon>
        <taxon>Triticodae</taxon>
        <taxon>Triticeae</taxon>
        <taxon>Triticinae</taxon>
        <taxon>Aegilops</taxon>
    </lineage>
</organism>
<reference evidence="9" key="1">
    <citation type="journal article" date="2014" name="Science">
        <title>Ancient hybridizations among the ancestral genomes of bread wheat.</title>
        <authorList>
            <consortium name="International Wheat Genome Sequencing Consortium,"/>
            <person name="Marcussen T."/>
            <person name="Sandve S.R."/>
            <person name="Heier L."/>
            <person name="Spannagl M."/>
            <person name="Pfeifer M."/>
            <person name="Jakobsen K.S."/>
            <person name="Wulff B.B."/>
            <person name="Steuernagel B."/>
            <person name="Mayer K.F."/>
            <person name="Olsen O.A."/>
        </authorList>
    </citation>
    <scope>NUCLEOTIDE SEQUENCE [LARGE SCALE GENOMIC DNA]</scope>
    <source>
        <strain evidence="9">cv. AL8/78</strain>
    </source>
</reference>
<proteinExistence type="predicted"/>
<name>A0A453QWS8_AEGTS</name>
<feature type="compositionally biased region" description="Basic and acidic residues" evidence="5">
    <location>
        <begin position="1"/>
        <end position="10"/>
    </location>
</feature>
<keyword evidence="4 6" id="KW-0472">Membrane</keyword>
<dbReference type="Gramene" id="AET7Gv20360900.5">
    <property type="protein sequence ID" value="AET7Gv20360900.5"/>
    <property type="gene ID" value="AET7Gv20360900"/>
</dbReference>